<dbReference type="PANTHER" id="PTHR46429:SF1">
    <property type="entry name" value="23S RRNA (GUANOSINE-2'-O-)-METHYLTRANSFERASE RLMB"/>
    <property type="match status" value="1"/>
</dbReference>
<dbReference type="Gene3D" id="3.30.1330.30">
    <property type="match status" value="1"/>
</dbReference>
<dbReference type="FunFam" id="3.40.1280.10:FF:000008">
    <property type="entry name" value="Group 3 RNA methyltransferase TrmH"/>
    <property type="match status" value="1"/>
</dbReference>
<dbReference type="AlphaFoldDB" id="C0EB32"/>
<evidence type="ECO:0000256" key="2">
    <source>
        <dbReference type="ARBA" id="ARBA00022603"/>
    </source>
</evidence>
<dbReference type="InterPro" id="IPR029028">
    <property type="entry name" value="Alpha/beta_knot_MTases"/>
</dbReference>
<evidence type="ECO:0000256" key="1">
    <source>
        <dbReference type="ARBA" id="ARBA00007228"/>
    </source>
</evidence>
<dbReference type="InterPro" id="IPR004441">
    <property type="entry name" value="rRNA_MeTrfase_TrmH"/>
</dbReference>
<dbReference type="EMBL" id="ACEC01000040">
    <property type="protein sequence ID" value="EEG31252.1"/>
    <property type="molecule type" value="Genomic_DNA"/>
</dbReference>
<dbReference type="InterPro" id="IPR029064">
    <property type="entry name" value="Ribosomal_eL30-like_sf"/>
</dbReference>
<proteinExistence type="inferred from homology"/>
<accession>C0EB32</accession>
<organism evidence="5 6">
    <name type="scientific">[Clostridium] methylpentosum DSM 5476</name>
    <dbReference type="NCBI Taxonomy" id="537013"/>
    <lineage>
        <taxon>Bacteria</taxon>
        <taxon>Bacillati</taxon>
        <taxon>Bacillota</taxon>
        <taxon>Clostridia</taxon>
        <taxon>Eubacteriales</taxon>
        <taxon>Oscillospiraceae</taxon>
        <taxon>Oscillospiraceae incertae sedis</taxon>
    </lineage>
</organism>
<gene>
    <name evidence="5" type="ORF">CLOSTMETH_01049</name>
</gene>
<dbReference type="Gene3D" id="3.40.1280.10">
    <property type="match status" value="1"/>
</dbReference>
<evidence type="ECO:0000313" key="6">
    <source>
        <dbReference type="Proteomes" id="UP000003340"/>
    </source>
</evidence>
<dbReference type="eggNOG" id="COG0566">
    <property type="taxonomic scope" value="Bacteria"/>
</dbReference>
<keyword evidence="2 5" id="KW-0489">Methyltransferase</keyword>
<dbReference type="PANTHER" id="PTHR46429">
    <property type="entry name" value="23S RRNA (GUANOSINE-2'-O-)-METHYLTRANSFERASE RLMB"/>
    <property type="match status" value="1"/>
</dbReference>
<comment type="caution">
    <text evidence="5">The sequence shown here is derived from an EMBL/GenBank/DDBJ whole genome shotgun (WGS) entry which is preliminary data.</text>
</comment>
<keyword evidence="6" id="KW-1185">Reference proteome</keyword>
<dbReference type="GO" id="GO:0006396">
    <property type="term" value="P:RNA processing"/>
    <property type="evidence" value="ECO:0007669"/>
    <property type="project" value="InterPro"/>
</dbReference>
<dbReference type="InterPro" id="IPR029026">
    <property type="entry name" value="tRNA_m1G_MTases_N"/>
</dbReference>
<dbReference type="InterPro" id="IPR013123">
    <property type="entry name" value="SpoU_subst-bd"/>
</dbReference>
<reference evidence="5 6" key="2">
    <citation type="submission" date="2009-02" db="EMBL/GenBank/DDBJ databases">
        <title>Draft genome sequence of Clostridium methylpentosum (DSM 5476).</title>
        <authorList>
            <person name="Sudarsanam P."/>
            <person name="Ley R."/>
            <person name="Guruge J."/>
            <person name="Turnbaugh P.J."/>
            <person name="Mahowald M."/>
            <person name="Liep D."/>
            <person name="Gordon J."/>
        </authorList>
    </citation>
    <scope>NUCLEOTIDE SEQUENCE [LARGE SCALE GENOMIC DNA]</scope>
    <source>
        <strain evidence="5 6">DSM 5476</strain>
    </source>
</reference>
<name>C0EB32_9FIRM</name>
<dbReference type="HOGENOM" id="CLU_021322_0_1_9"/>
<evidence type="ECO:0000259" key="4">
    <source>
        <dbReference type="SMART" id="SM00967"/>
    </source>
</evidence>
<dbReference type="STRING" id="537013.CLOSTMETH_01049"/>
<comment type="similarity">
    <text evidence="1">Belongs to the class IV-like SAM-binding methyltransferase superfamily. RNA methyltransferase TrmH family.</text>
</comment>
<dbReference type="NCBIfam" id="TIGR00186">
    <property type="entry name" value="rRNA_methyl_3"/>
    <property type="match status" value="1"/>
</dbReference>
<dbReference type="SUPFAM" id="SSF75217">
    <property type="entry name" value="alpha/beta knot"/>
    <property type="match status" value="1"/>
</dbReference>
<dbReference type="Pfam" id="PF08032">
    <property type="entry name" value="SpoU_sub_bind"/>
    <property type="match status" value="1"/>
</dbReference>
<dbReference type="GO" id="GO:0005829">
    <property type="term" value="C:cytosol"/>
    <property type="evidence" value="ECO:0007669"/>
    <property type="project" value="TreeGrafter"/>
</dbReference>
<dbReference type="GO" id="GO:0003723">
    <property type="term" value="F:RNA binding"/>
    <property type="evidence" value="ECO:0007669"/>
    <property type="project" value="InterPro"/>
</dbReference>
<dbReference type="GO" id="GO:0008173">
    <property type="term" value="F:RNA methyltransferase activity"/>
    <property type="evidence" value="ECO:0007669"/>
    <property type="project" value="InterPro"/>
</dbReference>
<protein>
    <submittedName>
        <fullName evidence="5">RNA methyltransferase, TrmH family, group 3</fullName>
    </submittedName>
</protein>
<dbReference type="Pfam" id="PF00588">
    <property type="entry name" value="SpoU_methylase"/>
    <property type="match status" value="1"/>
</dbReference>
<feature type="domain" description="RNA 2-O ribose methyltransferase substrate binding" evidence="4">
    <location>
        <begin position="12"/>
        <end position="87"/>
    </location>
</feature>
<dbReference type="InterPro" id="IPR001537">
    <property type="entry name" value="SpoU_MeTrfase"/>
</dbReference>
<evidence type="ECO:0000256" key="3">
    <source>
        <dbReference type="ARBA" id="ARBA00022679"/>
    </source>
</evidence>
<dbReference type="GO" id="GO:0032259">
    <property type="term" value="P:methylation"/>
    <property type="evidence" value="ECO:0007669"/>
    <property type="project" value="UniProtKB-KW"/>
</dbReference>
<dbReference type="Proteomes" id="UP000003340">
    <property type="component" value="Unassembled WGS sequence"/>
</dbReference>
<evidence type="ECO:0000313" key="5">
    <source>
        <dbReference type="EMBL" id="EEG31252.1"/>
    </source>
</evidence>
<sequence>MRNSTFDQDRDTIVGRNAVIEALKAGREIDTIFVAKGERAGSIGQIVSLAKERGIVVKDADSRKLDAMSGGASHQGVAAIPCAASYATVEEILASAEQKGEAPFVIIADEIEDPHNLGALIRTAECAGAHGILIPKRRSASLTPIVSKTSAGAVSYLPVARVSNLALEIDRLKERGIWVYGADMDGENWCATDFSGGVALVVGSEGRGLGKLVRSKCDVIVSLPMRGQVNSLNASVAGGILMYEVMRQRLNLKAKNSK</sequence>
<dbReference type="SMART" id="SM00967">
    <property type="entry name" value="SpoU_sub_bind"/>
    <property type="match status" value="1"/>
</dbReference>
<dbReference type="SUPFAM" id="SSF55315">
    <property type="entry name" value="L30e-like"/>
    <property type="match status" value="1"/>
</dbReference>
<dbReference type="CDD" id="cd18103">
    <property type="entry name" value="SpoU-like_RlmB"/>
    <property type="match status" value="1"/>
</dbReference>
<reference evidence="5 6" key="1">
    <citation type="submission" date="2009-01" db="EMBL/GenBank/DDBJ databases">
        <authorList>
            <person name="Fulton L."/>
            <person name="Clifton S."/>
            <person name="Fulton B."/>
            <person name="Xu J."/>
            <person name="Minx P."/>
            <person name="Pepin K.H."/>
            <person name="Johnson M."/>
            <person name="Bhonagiri V."/>
            <person name="Nash W.E."/>
            <person name="Mardis E.R."/>
            <person name="Wilson R.K."/>
        </authorList>
    </citation>
    <scope>NUCLEOTIDE SEQUENCE [LARGE SCALE GENOMIC DNA]</scope>
    <source>
        <strain evidence="5 6">DSM 5476</strain>
    </source>
</reference>
<keyword evidence="3 5" id="KW-0808">Transferase</keyword>